<dbReference type="Proteomes" id="UP000585474">
    <property type="component" value="Unassembled WGS sequence"/>
</dbReference>
<feature type="region of interest" description="Disordered" evidence="1">
    <location>
        <begin position="44"/>
        <end position="95"/>
    </location>
</feature>
<gene>
    <name evidence="2" type="ORF">Acr_14g0002770</name>
</gene>
<name>A0A7J0FPK8_9ERIC</name>
<comment type="caution">
    <text evidence="2">The sequence shown here is derived from an EMBL/GenBank/DDBJ whole genome shotgun (WGS) entry which is preliminary data.</text>
</comment>
<evidence type="ECO:0000313" key="3">
    <source>
        <dbReference type="Proteomes" id="UP000585474"/>
    </source>
</evidence>
<dbReference type="GO" id="GO:0003676">
    <property type="term" value="F:nucleic acid binding"/>
    <property type="evidence" value="ECO:0007669"/>
    <property type="project" value="InterPro"/>
</dbReference>
<dbReference type="GO" id="GO:0008270">
    <property type="term" value="F:zinc ion binding"/>
    <property type="evidence" value="ECO:0007669"/>
    <property type="project" value="InterPro"/>
</dbReference>
<dbReference type="EMBL" id="BJWL01000014">
    <property type="protein sequence ID" value="GFZ00642.1"/>
    <property type="molecule type" value="Genomic_DNA"/>
</dbReference>
<dbReference type="InterPro" id="IPR036875">
    <property type="entry name" value="Znf_CCHC_sf"/>
</dbReference>
<accession>A0A7J0FPK8</accession>
<dbReference type="SUPFAM" id="SSF57756">
    <property type="entry name" value="Retrovirus zinc finger-like domains"/>
    <property type="match status" value="1"/>
</dbReference>
<organism evidence="2 3">
    <name type="scientific">Actinidia rufa</name>
    <dbReference type="NCBI Taxonomy" id="165716"/>
    <lineage>
        <taxon>Eukaryota</taxon>
        <taxon>Viridiplantae</taxon>
        <taxon>Streptophyta</taxon>
        <taxon>Embryophyta</taxon>
        <taxon>Tracheophyta</taxon>
        <taxon>Spermatophyta</taxon>
        <taxon>Magnoliopsida</taxon>
        <taxon>eudicotyledons</taxon>
        <taxon>Gunneridae</taxon>
        <taxon>Pentapetalae</taxon>
        <taxon>asterids</taxon>
        <taxon>Ericales</taxon>
        <taxon>Actinidiaceae</taxon>
        <taxon>Actinidia</taxon>
    </lineage>
</organism>
<feature type="compositionally biased region" description="Low complexity" evidence="1">
    <location>
        <begin position="57"/>
        <end position="81"/>
    </location>
</feature>
<dbReference type="OrthoDB" id="1751279at2759"/>
<evidence type="ECO:0008006" key="4">
    <source>
        <dbReference type="Google" id="ProtNLM"/>
    </source>
</evidence>
<sequence>MPPAPVLPTPASHLIQVTGKPKPQIPLDECNYCHQKGHWKNSCPNRGQSKVQKGFYQSSSSSWASQQHSQQGTQQHSRSSTALVAPTSSDTSLPPSFAEFQQYRAFLETIQGDYIQAFAMTTTHSGLHSSSPTGISPTTWIFDFGSLII</sequence>
<proteinExistence type="predicted"/>
<evidence type="ECO:0000256" key="1">
    <source>
        <dbReference type="SAM" id="MobiDB-lite"/>
    </source>
</evidence>
<dbReference type="Gene3D" id="4.10.60.10">
    <property type="entry name" value="Zinc finger, CCHC-type"/>
    <property type="match status" value="1"/>
</dbReference>
<dbReference type="AlphaFoldDB" id="A0A7J0FPK8"/>
<protein>
    <recommendedName>
        <fullName evidence="4">CCHC-type domain-containing protein</fullName>
    </recommendedName>
</protein>
<keyword evidence="3" id="KW-1185">Reference proteome</keyword>
<reference evidence="2 3" key="1">
    <citation type="submission" date="2019-07" db="EMBL/GenBank/DDBJ databases">
        <title>De Novo Assembly of kiwifruit Actinidia rufa.</title>
        <authorList>
            <person name="Sugita-Konishi S."/>
            <person name="Sato K."/>
            <person name="Mori E."/>
            <person name="Abe Y."/>
            <person name="Kisaki G."/>
            <person name="Hamano K."/>
            <person name="Suezawa K."/>
            <person name="Otani M."/>
            <person name="Fukuda T."/>
            <person name="Manabe T."/>
            <person name="Gomi K."/>
            <person name="Tabuchi M."/>
            <person name="Akimitsu K."/>
            <person name="Kataoka I."/>
        </authorList>
    </citation>
    <scope>NUCLEOTIDE SEQUENCE [LARGE SCALE GENOMIC DNA]</scope>
    <source>
        <strain evidence="3">cv. Fuchu</strain>
    </source>
</reference>
<evidence type="ECO:0000313" key="2">
    <source>
        <dbReference type="EMBL" id="GFZ00642.1"/>
    </source>
</evidence>